<dbReference type="RefSeq" id="WP_182705402.1">
    <property type="nucleotide sequence ID" value="NZ_JACJII010000001.1"/>
</dbReference>
<sequence>MYDSIMRTVVPLVVAVLLGQAAKVGLALPEGAVTEIVTVVAGALYYALARVLEREFPAVGRLLLSAGLARGTNPSYVRR</sequence>
<accession>A0A7W3R8J1</accession>
<evidence type="ECO:0000313" key="1">
    <source>
        <dbReference type="EMBL" id="MBA9003722.1"/>
    </source>
</evidence>
<comment type="caution">
    <text evidence="1">The sequence shown here is derived from an EMBL/GenBank/DDBJ whole genome shotgun (WGS) entry which is preliminary data.</text>
</comment>
<evidence type="ECO:0000313" key="2">
    <source>
        <dbReference type="Proteomes" id="UP000539313"/>
    </source>
</evidence>
<reference evidence="1 2" key="1">
    <citation type="submission" date="2020-08" db="EMBL/GenBank/DDBJ databases">
        <title>Sequencing the genomes of 1000 actinobacteria strains.</title>
        <authorList>
            <person name="Klenk H.-P."/>
        </authorList>
    </citation>
    <scope>NUCLEOTIDE SEQUENCE [LARGE SCALE GENOMIC DNA]</scope>
    <source>
        <strain evidence="1 2">DSM 45823</strain>
    </source>
</reference>
<dbReference type="AlphaFoldDB" id="A0A7W3R8J1"/>
<name>A0A7W3R8J1_9ACTN</name>
<gene>
    <name evidence="1" type="ORF">HNR21_002604</name>
</gene>
<dbReference type="EMBL" id="JACJII010000001">
    <property type="protein sequence ID" value="MBA9003722.1"/>
    <property type="molecule type" value="Genomic_DNA"/>
</dbReference>
<organism evidence="1 2">
    <name type="scientific">Thermomonospora cellulosilytica</name>
    <dbReference type="NCBI Taxonomy" id="1411118"/>
    <lineage>
        <taxon>Bacteria</taxon>
        <taxon>Bacillati</taxon>
        <taxon>Actinomycetota</taxon>
        <taxon>Actinomycetes</taxon>
        <taxon>Streptosporangiales</taxon>
        <taxon>Thermomonosporaceae</taxon>
        <taxon>Thermomonospora</taxon>
    </lineage>
</organism>
<proteinExistence type="predicted"/>
<protein>
    <submittedName>
        <fullName evidence="1">Uncharacterized protein</fullName>
    </submittedName>
</protein>
<keyword evidence="2" id="KW-1185">Reference proteome</keyword>
<dbReference type="Proteomes" id="UP000539313">
    <property type="component" value="Unassembled WGS sequence"/>
</dbReference>